<evidence type="ECO:0000256" key="1">
    <source>
        <dbReference type="SAM" id="MobiDB-lite"/>
    </source>
</evidence>
<dbReference type="AlphaFoldDB" id="A0A4U5PDP8"/>
<keyword evidence="3" id="KW-1185">Reference proteome</keyword>
<gene>
    <name evidence="2" type="ORF">L596_008488</name>
</gene>
<dbReference type="OrthoDB" id="10496818at2759"/>
<organism evidence="2 3">
    <name type="scientific">Steinernema carpocapsae</name>
    <name type="common">Entomopathogenic nematode</name>
    <dbReference type="NCBI Taxonomy" id="34508"/>
    <lineage>
        <taxon>Eukaryota</taxon>
        <taxon>Metazoa</taxon>
        <taxon>Ecdysozoa</taxon>
        <taxon>Nematoda</taxon>
        <taxon>Chromadorea</taxon>
        <taxon>Rhabditida</taxon>
        <taxon>Tylenchina</taxon>
        <taxon>Panagrolaimomorpha</taxon>
        <taxon>Strongyloidoidea</taxon>
        <taxon>Steinernematidae</taxon>
        <taxon>Steinernema</taxon>
    </lineage>
</organism>
<dbReference type="Proteomes" id="UP000298663">
    <property type="component" value="Unassembled WGS sequence"/>
</dbReference>
<protein>
    <submittedName>
        <fullName evidence="2">Uncharacterized protein</fullName>
    </submittedName>
</protein>
<sequence>MSSAQYPIDDSEFEAGATDLSDLLELVEQKEAEEFGAEIDRNESEESRMIRQIALREIFVFLTDKSDQHVANLRVSKRGDHLKLNVNFERKQTNVERVTLLQDPHAKERLNIYPFPDALAGGSRTSLKRSLTPNPSTDVSETETAQPIPKNFVVNLCDRLVGLVMKHDPRKEVQK</sequence>
<proteinExistence type="predicted"/>
<name>A0A4U5PDP8_STECR</name>
<dbReference type="EMBL" id="AZBU02000002">
    <property type="protein sequence ID" value="TKR94164.1"/>
    <property type="molecule type" value="Genomic_DNA"/>
</dbReference>
<reference evidence="2 3" key="1">
    <citation type="journal article" date="2015" name="Genome Biol.">
        <title>Comparative genomics of Steinernema reveals deeply conserved gene regulatory networks.</title>
        <authorList>
            <person name="Dillman A.R."/>
            <person name="Macchietto M."/>
            <person name="Porter C.F."/>
            <person name="Rogers A."/>
            <person name="Williams B."/>
            <person name="Antoshechkin I."/>
            <person name="Lee M.M."/>
            <person name="Goodwin Z."/>
            <person name="Lu X."/>
            <person name="Lewis E.E."/>
            <person name="Goodrich-Blair H."/>
            <person name="Stock S.P."/>
            <person name="Adams B.J."/>
            <person name="Sternberg P.W."/>
            <person name="Mortazavi A."/>
        </authorList>
    </citation>
    <scope>NUCLEOTIDE SEQUENCE [LARGE SCALE GENOMIC DNA]</scope>
    <source>
        <strain evidence="2 3">ALL</strain>
    </source>
</reference>
<feature type="region of interest" description="Disordered" evidence="1">
    <location>
        <begin position="123"/>
        <end position="145"/>
    </location>
</feature>
<reference evidence="2 3" key="2">
    <citation type="journal article" date="2019" name="G3 (Bethesda)">
        <title>Hybrid Assembly of the Genome of the Entomopathogenic Nematode Steinernema carpocapsae Identifies the X-Chromosome.</title>
        <authorList>
            <person name="Serra L."/>
            <person name="Macchietto M."/>
            <person name="Macias-Munoz A."/>
            <person name="McGill C.J."/>
            <person name="Rodriguez I.M."/>
            <person name="Rodriguez B."/>
            <person name="Murad R."/>
            <person name="Mortazavi A."/>
        </authorList>
    </citation>
    <scope>NUCLEOTIDE SEQUENCE [LARGE SCALE GENOMIC DNA]</scope>
    <source>
        <strain evidence="2 3">ALL</strain>
    </source>
</reference>
<comment type="caution">
    <text evidence="2">The sequence shown here is derived from an EMBL/GenBank/DDBJ whole genome shotgun (WGS) entry which is preliminary data.</text>
</comment>
<accession>A0A4U5PDP8</accession>
<evidence type="ECO:0000313" key="2">
    <source>
        <dbReference type="EMBL" id="TKR94164.1"/>
    </source>
</evidence>
<evidence type="ECO:0000313" key="3">
    <source>
        <dbReference type="Proteomes" id="UP000298663"/>
    </source>
</evidence>